<sequence>MSVRQAGTPTTDDQLASAWQQGAKKRMEDKMAWWTADSTPADRVRCRLNPKLSFFFDGTGNNLYQEMAKPEPERALSNIAKLYQAAIKDKDGLEAVPTYIPGVGTPYRYANGNISPDEDKGGTLGLGFGAGGEMRLEAALYEFRRILEIDWSAGAVRHMEWITLSVFGFSRGATLARAFIRRLIAEQCERDADKRLMWKSRYGERVRLRIVFMGLFDTVASVGGPGLHMGWGSELAIPEGVERCLHFVSGHEVRQAFPLDSVRVGSEYSEKCEEVIYPGVHSDIGGGYFDGFQGRSNSLSRVPLRDMYAEALKSGVMLRRLSDAPLEVRMEIALPPDSPLLHAYHAYMASLPAADGSLESLLHAHRKLKFRWRAAITRTSSDSRVLGALHRSVDPMVCDAVTAHNHHRTCSPTSWTYELPRNPDVQAKQLLAEHRRLVRQIPAIREPVERHGDATWSRARTGYEELIIATWDDRSVLPAEVEIFMAEHVHDSVAHFTEWPCALHDQRAIFYDETRILAKRERRRSTAHA</sequence>
<dbReference type="EMBL" id="WTVS01000112">
    <property type="protein sequence ID" value="NMG00931.1"/>
    <property type="molecule type" value="Genomic_DNA"/>
</dbReference>
<protein>
    <submittedName>
        <fullName evidence="2">DUF2235 domain-containing protein</fullName>
    </submittedName>
</protein>
<evidence type="ECO:0000313" key="2">
    <source>
        <dbReference type="EMBL" id="NMG00931.1"/>
    </source>
</evidence>
<dbReference type="InterPro" id="IPR018712">
    <property type="entry name" value="Tle1-like_cat"/>
</dbReference>
<dbReference type="Proteomes" id="UP000634522">
    <property type="component" value="Unassembled WGS sequence"/>
</dbReference>
<dbReference type="Pfam" id="PF09994">
    <property type="entry name" value="T6SS_Tle1-like_cat"/>
    <property type="match status" value="2"/>
</dbReference>
<comment type="caution">
    <text evidence="2">The sequence shown here is derived from an EMBL/GenBank/DDBJ whole genome shotgun (WGS) entry which is preliminary data.</text>
</comment>
<evidence type="ECO:0000313" key="3">
    <source>
        <dbReference type="Proteomes" id="UP000634522"/>
    </source>
</evidence>
<gene>
    <name evidence="2" type="ORF">GPA27_26500</name>
</gene>
<reference evidence="2 3" key="1">
    <citation type="submission" date="2019-12" db="EMBL/GenBank/DDBJ databases">
        <title>Comparative genomics gives insights into the taxonomy of the Azoarcus-Aromatoleum group and reveals separate origins of nif in the plant-associated Azoarcus and non-plant-associated Aromatoleum sub-groups.</title>
        <authorList>
            <person name="Lafos M."/>
            <person name="Maluk M."/>
            <person name="Batista M."/>
            <person name="Junghare M."/>
            <person name="Carmona M."/>
            <person name="Faoro H."/>
            <person name="Cruz L.M."/>
            <person name="Battistoni F."/>
            <person name="De Souza E."/>
            <person name="Pedrosa F."/>
            <person name="Chen W.-M."/>
            <person name="Poole P.S."/>
            <person name="Dixon R.A."/>
            <person name="James E.K."/>
        </authorList>
    </citation>
    <scope>NUCLEOTIDE SEQUENCE [LARGE SCALE GENOMIC DNA]</scope>
    <source>
        <strain evidence="2 3">T</strain>
    </source>
</reference>
<name>A0ABX1NP80_9RHOO</name>
<proteinExistence type="predicted"/>
<evidence type="ECO:0000259" key="1">
    <source>
        <dbReference type="Pfam" id="PF09994"/>
    </source>
</evidence>
<feature type="domain" description="T6SS Phospholipase effector Tle1-like catalytic" evidence="1">
    <location>
        <begin position="200"/>
        <end position="310"/>
    </location>
</feature>
<keyword evidence="3" id="KW-1185">Reference proteome</keyword>
<dbReference type="PANTHER" id="PTHR33840">
    <property type="match status" value="1"/>
</dbReference>
<organism evidence="2 3">
    <name type="scientific">Aromatoleum toluolicum</name>
    <dbReference type="NCBI Taxonomy" id="90060"/>
    <lineage>
        <taxon>Bacteria</taxon>
        <taxon>Pseudomonadati</taxon>
        <taxon>Pseudomonadota</taxon>
        <taxon>Betaproteobacteria</taxon>
        <taxon>Rhodocyclales</taxon>
        <taxon>Rhodocyclaceae</taxon>
        <taxon>Aromatoleum</taxon>
    </lineage>
</organism>
<accession>A0ABX1NP80</accession>
<feature type="domain" description="T6SS Phospholipase effector Tle1-like catalytic" evidence="1">
    <location>
        <begin position="54"/>
        <end position="180"/>
    </location>
</feature>
<dbReference type="PANTHER" id="PTHR33840:SF1">
    <property type="entry name" value="TLE1 PHOSPHOLIPASE DOMAIN-CONTAINING PROTEIN"/>
    <property type="match status" value="1"/>
</dbReference>